<proteinExistence type="predicted"/>
<dbReference type="SUPFAM" id="SSF52317">
    <property type="entry name" value="Class I glutamine amidotransferase-like"/>
    <property type="match status" value="1"/>
</dbReference>
<dbReference type="GO" id="GO:0034722">
    <property type="term" value="F:gamma-glutamyl-peptidase activity"/>
    <property type="evidence" value="ECO:0007669"/>
    <property type="project" value="TreeGrafter"/>
</dbReference>
<evidence type="ECO:0000256" key="2">
    <source>
        <dbReference type="PROSITE-ProRule" id="PRU00607"/>
    </source>
</evidence>
<evidence type="ECO:0000313" key="4">
    <source>
        <dbReference type="EMBL" id="KAK9180869.1"/>
    </source>
</evidence>
<evidence type="ECO:0000256" key="3">
    <source>
        <dbReference type="SAM" id="Phobius"/>
    </source>
</evidence>
<keyword evidence="5" id="KW-1185">Reference proteome</keyword>
<dbReference type="InterPro" id="IPR029062">
    <property type="entry name" value="Class_I_gatase-like"/>
</dbReference>
<comment type="caution">
    <text evidence="4">The sequence shown here is derived from an EMBL/GenBank/DDBJ whole genome shotgun (WGS) entry which is preliminary data.</text>
</comment>
<organism evidence="4 5">
    <name type="scientific">Citrus x changshan-huyou</name>
    <dbReference type="NCBI Taxonomy" id="2935761"/>
    <lineage>
        <taxon>Eukaryota</taxon>
        <taxon>Viridiplantae</taxon>
        <taxon>Streptophyta</taxon>
        <taxon>Embryophyta</taxon>
        <taxon>Tracheophyta</taxon>
        <taxon>Spermatophyta</taxon>
        <taxon>Magnoliopsida</taxon>
        <taxon>eudicotyledons</taxon>
        <taxon>Gunneridae</taxon>
        <taxon>Pentapetalae</taxon>
        <taxon>rosids</taxon>
        <taxon>malvids</taxon>
        <taxon>Sapindales</taxon>
        <taxon>Rutaceae</taxon>
        <taxon>Aurantioideae</taxon>
        <taxon>Citrus</taxon>
    </lineage>
</organism>
<dbReference type="InterPro" id="IPR015527">
    <property type="entry name" value="Pept_C26_g-glut_hydrolase"/>
</dbReference>
<protein>
    <recommendedName>
        <fullName evidence="6">Folate gamma-glutamyl hydrolase</fullName>
    </recommendedName>
</protein>
<comment type="caution">
    <text evidence="2">Lacks conserved residue(s) required for the propagation of feature annotation.</text>
</comment>
<name>A0AAP0LN39_9ROSI</name>
<keyword evidence="3" id="KW-0472">Membrane</keyword>
<dbReference type="PANTHER" id="PTHR11315">
    <property type="entry name" value="PROTEASE FAMILY C26 GAMMA-GLUTAMYL HYDROLASE"/>
    <property type="match status" value="1"/>
</dbReference>
<dbReference type="PROSITE" id="PS51275">
    <property type="entry name" value="PEPTIDASE_C26_GGH"/>
    <property type="match status" value="1"/>
</dbReference>
<keyword evidence="3" id="KW-1133">Transmembrane helix</keyword>
<gene>
    <name evidence="4" type="ORF">WN944_024005</name>
</gene>
<dbReference type="GO" id="GO:0005773">
    <property type="term" value="C:vacuole"/>
    <property type="evidence" value="ECO:0007669"/>
    <property type="project" value="TreeGrafter"/>
</dbReference>
<sequence>MSFTAYNDYNMMDRNILETFDGANQASTLQFVKNINIEGTLFQRYIISPELLKKLSTDCLVMQNHHYGISPERMQANQELAKFFKILTTSVDEYNKVYVSTVQAYNYPVTAFQWHPEKNAFEWGPKAIPHTEDAIRVTQQAANFFIRSVLITCMIVYVTNFIVKQVLEFH</sequence>
<feature type="active site" description="Proton donor" evidence="1">
    <location>
        <position position="115"/>
    </location>
</feature>
<accession>A0AAP0LN39</accession>
<feature type="transmembrane region" description="Helical" evidence="3">
    <location>
        <begin position="144"/>
        <end position="163"/>
    </location>
</feature>
<dbReference type="AlphaFoldDB" id="A0AAP0LN39"/>
<keyword evidence="3" id="KW-0812">Transmembrane</keyword>
<reference evidence="4 5" key="1">
    <citation type="submission" date="2024-05" db="EMBL/GenBank/DDBJ databases">
        <title>Haplotype-resolved chromosome-level genome assembly of Huyou (Citrus changshanensis).</title>
        <authorList>
            <person name="Miao C."/>
            <person name="Chen W."/>
            <person name="Wu Y."/>
            <person name="Wang L."/>
            <person name="Zhao S."/>
            <person name="Grierson D."/>
            <person name="Xu C."/>
            <person name="Chen K."/>
        </authorList>
    </citation>
    <scope>NUCLEOTIDE SEQUENCE [LARGE SCALE GENOMIC DNA]</scope>
    <source>
        <strain evidence="4">01-14</strain>
        <tissue evidence="4">Leaf</tissue>
    </source>
</reference>
<evidence type="ECO:0000256" key="1">
    <source>
        <dbReference type="PIRSR" id="PIRSR615527-1"/>
    </source>
</evidence>
<dbReference type="GO" id="GO:0046900">
    <property type="term" value="P:tetrahydrofolylpolyglutamate metabolic process"/>
    <property type="evidence" value="ECO:0007669"/>
    <property type="project" value="TreeGrafter"/>
</dbReference>
<dbReference type="Proteomes" id="UP001428341">
    <property type="component" value="Unassembled WGS sequence"/>
</dbReference>
<evidence type="ECO:0000313" key="5">
    <source>
        <dbReference type="Proteomes" id="UP001428341"/>
    </source>
</evidence>
<dbReference type="Gene3D" id="3.40.50.880">
    <property type="match status" value="1"/>
</dbReference>
<dbReference type="PANTHER" id="PTHR11315:SF0">
    <property type="entry name" value="FOLATE GAMMA-GLUTAMYL HYDROLASE"/>
    <property type="match status" value="1"/>
</dbReference>
<dbReference type="EMBL" id="JBCGBO010000024">
    <property type="protein sequence ID" value="KAK9180869.1"/>
    <property type="molecule type" value="Genomic_DNA"/>
</dbReference>
<evidence type="ECO:0008006" key="6">
    <source>
        <dbReference type="Google" id="ProtNLM"/>
    </source>
</evidence>